<dbReference type="PROSITE" id="PS50280">
    <property type="entry name" value="SET"/>
    <property type="match status" value="1"/>
</dbReference>
<evidence type="ECO:0000313" key="3">
    <source>
        <dbReference type="EMBL" id="KAK4124437.1"/>
    </source>
</evidence>
<keyword evidence="1" id="KW-0732">Signal</keyword>
<dbReference type="CDD" id="cd20071">
    <property type="entry name" value="SET_SMYD"/>
    <property type="match status" value="1"/>
</dbReference>
<organism evidence="3 4">
    <name type="scientific">Parathielavia appendiculata</name>
    <dbReference type="NCBI Taxonomy" id="2587402"/>
    <lineage>
        <taxon>Eukaryota</taxon>
        <taxon>Fungi</taxon>
        <taxon>Dikarya</taxon>
        <taxon>Ascomycota</taxon>
        <taxon>Pezizomycotina</taxon>
        <taxon>Sordariomycetes</taxon>
        <taxon>Sordariomycetidae</taxon>
        <taxon>Sordariales</taxon>
        <taxon>Chaetomiaceae</taxon>
        <taxon>Parathielavia</taxon>
    </lineage>
</organism>
<keyword evidence="4" id="KW-1185">Reference proteome</keyword>
<evidence type="ECO:0000259" key="2">
    <source>
        <dbReference type="PROSITE" id="PS50280"/>
    </source>
</evidence>
<reference evidence="3" key="1">
    <citation type="journal article" date="2023" name="Mol. Phylogenet. Evol.">
        <title>Genome-scale phylogeny and comparative genomics of the fungal order Sordariales.</title>
        <authorList>
            <person name="Hensen N."/>
            <person name="Bonometti L."/>
            <person name="Westerberg I."/>
            <person name="Brannstrom I.O."/>
            <person name="Guillou S."/>
            <person name="Cros-Aarteil S."/>
            <person name="Calhoun S."/>
            <person name="Haridas S."/>
            <person name="Kuo A."/>
            <person name="Mondo S."/>
            <person name="Pangilinan J."/>
            <person name="Riley R."/>
            <person name="LaButti K."/>
            <person name="Andreopoulos B."/>
            <person name="Lipzen A."/>
            <person name="Chen C."/>
            <person name="Yan M."/>
            <person name="Daum C."/>
            <person name="Ng V."/>
            <person name="Clum A."/>
            <person name="Steindorff A."/>
            <person name="Ohm R.A."/>
            <person name="Martin F."/>
            <person name="Silar P."/>
            <person name="Natvig D.O."/>
            <person name="Lalanne C."/>
            <person name="Gautier V."/>
            <person name="Ament-Velasquez S.L."/>
            <person name="Kruys A."/>
            <person name="Hutchinson M.I."/>
            <person name="Powell A.J."/>
            <person name="Barry K."/>
            <person name="Miller A.N."/>
            <person name="Grigoriev I.V."/>
            <person name="Debuchy R."/>
            <person name="Gladieux P."/>
            <person name="Hiltunen Thoren M."/>
            <person name="Johannesson H."/>
        </authorList>
    </citation>
    <scope>NUCLEOTIDE SEQUENCE</scope>
    <source>
        <strain evidence="3">CBS 731.68</strain>
    </source>
</reference>
<dbReference type="Pfam" id="PF00856">
    <property type="entry name" value="SET"/>
    <property type="match status" value="1"/>
</dbReference>
<dbReference type="Proteomes" id="UP001302602">
    <property type="component" value="Unassembled WGS sequence"/>
</dbReference>
<dbReference type="InterPro" id="IPR046341">
    <property type="entry name" value="SET_dom_sf"/>
</dbReference>
<dbReference type="SUPFAM" id="SSF82199">
    <property type="entry name" value="SET domain"/>
    <property type="match status" value="1"/>
</dbReference>
<dbReference type="AlphaFoldDB" id="A0AAN6U161"/>
<evidence type="ECO:0000256" key="1">
    <source>
        <dbReference type="SAM" id="SignalP"/>
    </source>
</evidence>
<proteinExistence type="predicted"/>
<dbReference type="PANTHER" id="PTHR47332:SF6">
    <property type="entry name" value="SET DOMAIN-CONTAINING PROTEIN"/>
    <property type="match status" value="1"/>
</dbReference>
<feature type="domain" description="SET" evidence="2">
    <location>
        <begin position="148"/>
        <end position="295"/>
    </location>
</feature>
<dbReference type="RefSeq" id="XP_062648208.1">
    <property type="nucleotide sequence ID" value="XM_062788785.1"/>
</dbReference>
<sequence length="437" mass="49573">MAVPTTYRHLGRKQSLNSGLLALLILCIALQGCPALSHSHRPDWAACSWNIHNEILTRQSGQGTCPLASDWSPWSQKPFCLESSKEDDTAQQDCVFTMSAFRGNQGLSLITTADLAASVVESLDDSRVPPVLRRQLANSGQQQPGERSAYEIRNVPGRGKGVVAKRRFSKHQIIMVDFPVLIIRLDFVNNDRYTQRQKRRLMETSVRQLPTEQRRAIMGLARSSGGEPILEALRTNGFGIEIEAVQHLALFLNGSRVNHNCRPNSFWRFTNSNMAMEVVALRDVSVGEEITHSYAPLGHTYEERKRALQAWGFRCNCALCSTRTVERDLSDSRRERLREVHLTLGQAERLGSQRVAELVREAMSLIEQEELDPQLVEYYQQFAKAYLDTNHLERARLAIAEADRLWRLYGGEEHENVDGIRELWQALAEAEQDAHEE</sequence>
<evidence type="ECO:0000313" key="4">
    <source>
        <dbReference type="Proteomes" id="UP001302602"/>
    </source>
</evidence>
<dbReference type="SMART" id="SM00317">
    <property type="entry name" value="SET"/>
    <property type="match status" value="1"/>
</dbReference>
<dbReference type="PANTHER" id="PTHR47332">
    <property type="entry name" value="SET DOMAIN-CONTAINING PROTEIN 5"/>
    <property type="match status" value="1"/>
</dbReference>
<name>A0AAN6U161_9PEZI</name>
<feature type="signal peptide" evidence="1">
    <location>
        <begin position="1"/>
        <end position="35"/>
    </location>
</feature>
<comment type="caution">
    <text evidence="3">The sequence shown here is derived from an EMBL/GenBank/DDBJ whole genome shotgun (WGS) entry which is preliminary data.</text>
</comment>
<dbReference type="InterPro" id="IPR001214">
    <property type="entry name" value="SET_dom"/>
</dbReference>
<accession>A0AAN6U161</accession>
<dbReference type="EMBL" id="MU853227">
    <property type="protein sequence ID" value="KAK4124437.1"/>
    <property type="molecule type" value="Genomic_DNA"/>
</dbReference>
<dbReference type="Gene3D" id="2.170.270.10">
    <property type="entry name" value="SET domain"/>
    <property type="match status" value="1"/>
</dbReference>
<reference evidence="3" key="2">
    <citation type="submission" date="2023-05" db="EMBL/GenBank/DDBJ databases">
        <authorList>
            <consortium name="Lawrence Berkeley National Laboratory"/>
            <person name="Steindorff A."/>
            <person name="Hensen N."/>
            <person name="Bonometti L."/>
            <person name="Westerberg I."/>
            <person name="Brannstrom I.O."/>
            <person name="Guillou S."/>
            <person name="Cros-Aarteil S."/>
            <person name="Calhoun S."/>
            <person name="Haridas S."/>
            <person name="Kuo A."/>
            <person name="Mondo S."/>
            <person name="Pangilinan J."/>
            <person name="Riley R."/>
            <person name="Labutti K."/>
            <person name="Andreopoulos B."/>
            <person name="Lipzen A."/>
            <person name="Chen C."/>
            <person name="Yanf M."/>
            <person name="Daum C."/>
            <person name="Ng V."/>
            <person name="Clum A."/>
            <person name="Ohm R."/>
            <person name="Martin F."/>
            <person name="Silar P."/>
            <person name="Natvig D."/>
            <person name="Lalanne C."/>
            <person name="Gautier V."/>
            <person name="Ament-Velasquez S.L."/>
            <person name="Kruys A."/>
            <person name="Hutchinson M.I."/>
            <person name="Powell A.J."/>
            <person name="Barry K."/>
            <person name="Miller A.N."/>
            <person name="Grigoriev I.V."/>
            <person name="Debuchy R."/>
            <person name="Gladieux P."/>
            <person name="Thoren M.H."/>
            <person name="Johannesson H."/>
        </authorList>
    </citation>
    <scope>NUCLEOTIDE SEQUENCE</scope>
    <source>
        <strain evidence="3">CBS 731.68</strain>
    </source>
</reference>
<dbReference type="InterPro" id="IPR053185">
    <property type="entry name" value="SET_domain_protein"/>
</dbReference>
<feature type="chain" id="PRO_5043055401" evidence="1">
    <location>
        <begin position="36"/>
        <end position="437"/>
    </location>
</feature>
<gene>
    <name evidence="3" type="ORF">N657DRAFT_571070</name>
</gene>
<dbReference type="GeneID" id="87825555"/>
<protein>
    <submittedName>
        <fullName evidence="3">SET domain-containing protein</fullName>
    </submittedName>
</protein>